<evidence type="ECO:0000313" key="5">
    <source>
        <dbReference type="Proteomes" id="UP000027931"/>
    </source>
</evidence>
<protein>
    <recommendedName>
        <fullName evidence="3">Core-binding (CB) domain-containing protein</fullName>
    </recommendedName>
</protein>
<evidence type="ECO:0000256" key="1">
    <source>
        <dbReference type="ARBA" id="ARBA00023125"/>
    </source>
</evidence>
<keyword evidence="1 2" id="KW-0238">DNA-binding</keyword>
<evidence type="ECO:0000256" key="2">
    <source>
        <dbReference type="PROSITE-ProRule" id="PRU01248"/>
    </source>
</evidence>
<feature type="domain" description="Core-binding (CB)" evidence="3">
    <location>
        <begin position="2"/>
        <end position="100"/>
    </location>
</feature>
<evidence type="ECO:0000313" key="4">
    <source>
        <dbReference type="EMBL" id="KEO83275.1"/>
    </source>
</evidence>
<dbReference type="InterPro" id="IPR044068">
    <property type="entry name" value="CB"/>
</dbReference>
<dbReference type="GO" id="GO:0003677">
    <property type="term" value="F:DNA binding"/>
    <property type="evidence" value="ECO:0007669"/>
    <property type="project" value="UniProtKB-UniRule"/>
</dbReference>
<accession>A0A074LS13</accession>
<comment type="caution">
    <text evidence="4">The sequence shown here is derived from an EMBL/GenBank/DDBJ whole genome shotgun (WGS) entry which is preliminary data.</text>
</comment>
<gene>
    <name evidence="4" type="ORF">EL26_11335</name>
</gene>
<dbReference type="Proteomes" id="UP000027931">
    <property type="component" value="Unassembled WGS sequence"/>
</dbReference>
<dbReference type="InterPro" id="IPR010998">
    <property type="entry name" value="Integrase_recombinase_N"/>
</dbReference>
<dbReference type="Gene3D" id="1.10.150.130">
    <property type="match status" value="1"/>
</dbReference>
<dbReference type="OrthoDB" id="107900at2"/>
<dbReference type="STRING" id="1157490.EL26_11335"/>
<keyword evidence="5" id="KW-1185">Reference proteome</keyword>
<dbReference type="AlphaFoldDB" id="A0A074LS13"/>
<evidence type="ECO:0000259" key="3">
    <source>
        <dbReference type="PROSITE" id="PS51900"/>
    </source>
</evidence>
<dbReference type="eggNOG" id="COG4974">
    <property type="taxonomic scope" value="Bacteria"/>
</dbReference>
<dbReference type="EMBL" id="JMIR01000013">
    <property type="protein sequence ID" value="KEO83275.1"/>
    <property type="molecule type" value="Genomic_DNA"/>
</dbReference>
<sequence>MTNFEFQIDNFMLYCSSKNLSKKTLASYEQALKLFAFYAQKEFDIVEVERVQTAHVRHYIKYLRERGKYTVSVALTVLAWTYSGTVSSTTAMQWGTSWNG</sequence>
<name>A0A074LS13_9BACL</name>
<dbReference type="RefSeq" id="WP_052036247.1">
    <property type="nucleotide sequence ID" value="NZ_JMIR01000013.1"/>
</dbReference>
<dbReference type="Pfam" id="PF02899">
    <property type="entry name" value="Phage_int_SAM_1"/>
    <property type="match status" value="1"/>
</dbReference>
<organism evidence="4 5">
    <name type="scientific">Tumebacillus flagellatus</name>
    <dbReference type="NCBI Taxonomy" id="1157490"/>
    <lineage>
        <taxon>Bacteria</taxon>
        <taxon>Bacillati</taxon>
        <taxon>Bacillota</taxon>
        <taxon>Bacilli</taxon>
        <taxon>Bacillales</taxon>
        <taxon>Alicyclobacillaceae</taxon>
        <taxon>Tumebacillus</taxon>
    </lineage>
</organism>
<reference evidence="4 5" key="1">
    <citation type="journal article" date="2013" name="Int. J. Syst. Evol. Microbiol.">
        <title>Tumebacillus flagellatus sp. nov., an alpha-amylase/pullulanase-producing bacterium isolated from cassava wastewater.</title>
        <authorList>
            <person name="Wang Q."/>
            <person name="Xie N."/>
            <person name="Qin Y."/>
            <person name="Shen N."/>
            <person name="Zhu J."/>
            <person name="Mi H."/>
            <person name="Huang R."/>
        </authorList>
    </citation>
    <scope>NUCLEOTIDE SEQUENCE [LARGE SCALE GENOMIC DNA]</scope>
    <source>
        <strain evidence="4 5">GST4</strain>
    </source>
</reference>
<dbReference type="PROSITE" id="PS51900">
    <property type="entry name" value="CB"/>
    <property type="match status" value="1"/>
</dbReference>
<dbReference type="InterPro" id="IPR004107">
    <property type="entry name" value="Integrase_SAM-like_N"/>
</dbReference>
<dbReference type="GO" id="GO:0015074">
    <property type="term" value="P:DNA integration"/>
    <property type="evidence" value="ECO:0007669"/>
    <property type="project" value="InterPro"/>
</dbReference>
<proteinExistence type="predicted"/>